<evidence type="ECO:0000259" key="2">
    <source>
        <dbReference type="Pfam" id="PF04187"/>
    </source>
</evidence>
<dbReference type="Pfam" id="PF04187">
    <property type="entry name" value="Cofac_haem_bdg"/>
    <property type="match status" value="1"/>
</dbReference>
<evidence type="ECO:0000313" key="3">
    <source>
        <dbReference type="EMBL" id="SVC69499.1"/>
    </source>
</evidence>
<proteinExistence type="predicted"/>
<dbReference type="AlphaFoldDB" id="A0A382P7V9"/>
<sequence>MTPIIRIFMALFLSLPLLIKSTGFAEEYAVPHSGSPYLSLDDLQDDEILHLPTGLKVSFDQMQDVISSSRVIYIGEAHDNIEAHRAQLEIIKDLNRRFPKKISVGMEMFRRSSQQDLDLWHKGELPLNLFKKLFRKNWGSGYELYKPIFNFAKINNIPLIGLKPSKNTENLFRNNSETSEKNNFPEIDFDDL</sequence>
<gene>
    <name evidence="3" type="ORF">METZ01_LOCUS322353</name>
</gene>
<feature type="non-terminal residue" evidence="3">
    <location>
        <position position="192"/>
    </location>
</feature>
<organism evidence="3">
    <name type="scientific">marine metagenome</name>
    <dbReference type="NCBI Taxonomy" id="408172"/>
    <lineage>
        <taxon>unclassified sequences</taxon>
        <taxon>metagenomes</taxon>
        <taxon>ecological metagenomes</taxon>
    </lineage>
</organism>
<reference evidence="3" key="1">
    <citation type="submission" date="2018-05" db="EMBL/GenBank/DDBJ databases">
        <authorList>
            <person name="Lanie J.A."/>
            <person name="Ng W.-L."/>
            <person name="Kazmierczak K.M."/>
            <person name="Andrzejewski T.M."/>
            <person name="Davidsen T.M."/>
            <person name="Wayne K.J."/>
            <person name="Tettelin H."/>
            <person name="Glass J.I."/>
            <person name="Rusch D."/>
            <person name="Podicherti R."/>
            <person name="Tsui H.-C.T."/>
            <person name="Winkler M.E."/>
        </authorList>
    </citation>
    <scope>NUCLEOTIDE SEQUENCE</scope>
</reference>
<dbReference type="CDD" id="cd14727">
    <property type="entry name" value="ChanN-like"/>
    <property type="match status" value="1"/>
</dbReference>
<evidence type="ECO:0000256" key="1">
    <source>
        <dbReference type="SAM" id="MobiDB-lite"/>
    </source>
</evidence>
<dbReference type="Gene3D" id="3.40.50.11550">
    <property type="match status" value="1"/>
</dbReference>
<accession>A0A382P7V9</accession>
<feature type="region of interest" description="Disordered" evidence="1">
    <location>
        <begin position="171"/>
        <end position="192"/>
    </location>
</feature>
<name>A0A382P7V9_9ZZZZ</name>
<protein>
    <recommendedName>
        <fullName evidence="2">Haem-binding uptake Tiki superfamily ChaN domain-containing protein</fullName>
    </recommendedName>
</protein>
<dbReference type="EMBL" id="UINC01105513">
    <property type="protein sequence ID" value="SVC69499.1"/>
    <property type="molecule type" value="Genomic_DNA"/>
</dbReference>
<feature type="domain" description="Haem-binding uptake Tiki superfamily ChaN" evidence="2">
    <location>
        <begin position="66"/>
        <end position="168"/>
    </location>
</feature>
<dbReference type="InterPro" id="IPR007314">
    <property type="entry name" value="Cofac_haem-bd_dom"/>
</dbReference>
<dbReference type="SUPFAM" id="SSF159501">
    <property type="entry name" value="EreA/ChaN-like"/>
    <property type="match status" value="1"/>
</dbReference>